<name>A0A1F5TAY3_9BACT</name>
<keyword evidence="1" id="KW-0472">Membrane</keyword>
<gene>
    <name evidence="2" type="ORF">A2482_02640</name>
</gene>
<evidence type="ECO:0000313" key="3">
    <source>
        <dbReference type="Proteomes" id="UP000178656"/>
    </source>
</evidence>
<dbReference type="Proteomes" id="UP000178656">
    <property type="component" value="Unassembled WGS sequence"/>
</dbReference>
<dbReference type="AlphaFoldDB" id="A0A1F5TAY3"/>
<keyword evidence="1" id="KW-1133">Transmembrane helix</keyword>
<accession>A0A1F5TAY3</accession>
<protein>
    <submittedName>
        <fullName evidence="2">Uncharacterized protein</fullName>
    </submittedName>
</protein>
<evidence type="ECO:0000313" key="2">
    <source>
        <dbReference type="EMBL" id="OGF36144.1"/>
    </source>
</evidence>
<feature type="transmembrane region" description="Helical" evidence="1">
    <location>
        <begin position="32"/>
        <end position="50"/>
    </location>
</feature>
<reference evidence="2 3" key="1">
    <citation type="journal article" date="2016" name="Nat. Commun.">
        <title>Thousands of microbial genomes shed light on interconnected biogeochemical processes in an aquifer system.</title>
        <authorList>
            <person name="Anantharaman K."/>
            <person name="Brown C.T."/>
            <person name="Hug L.A."/>
            <person name="Sharon I."/>
            <person name="Castelle C.J."/>
            <person name="Probst A.J."/>
            <person name="Thomas B.C."/>
            <person name="Singh A."/>
            <person name="Wilkins M.J."/>
            <person name="Karaoz U."/>
            <person name="Brodie E.L."/>
            <person name="Williams K.H."/>
            <person name="Hubbard S.S."/>
            <person name="Banfield J.F."/>
        </authorList>
    </citation>
    <scope>NUCLEOTIDE SEQUENCE [LARGE SCALE GENOMIC DNA]</scope>
</reference>
<keyword evidence="1" id="KW-0812">Transmembrane</keyword>
<proteinExistence type="predicted"/>
<feature type="transmembrane region" description="Helical" evidence="1">
    <location>
        <begin position="62"/>
        <end position="81"/>
    </location>
</feature>
<feature type="transmembrane region" description="Helical" evidence="1">
    <location>
        <begin position="93"/>
        <end position="114"/>
    </location>
</feature>
<sequence>MLNLISPSPELFDKIITRIRIEERVRSAKRRAILFTLILALSLYALIPAVRSARAAIDTSGFFNFVSLIFSDLQAVMASWQDFALSLLEAIPTLSLTAVLAVIFTTLGSVRYLAGEYKLLYSHKTITNI</sequence>
<dbReference type="EMBL" id="MFGM01000038">
    <property type="protein sequence ID" value="OGF36144.1"/>
    <property type="molecule type" value="Genomic_DNA"/>
</dbReference>
<evidence type="ECO:0000256" key="1">
    <source>
        <dbReference type="SAM" id="Phobius"/>
    </source>
</evidence>
<comment type="caution">
    <text evidence="2">The sequence shown here is derived from an EMBL/GenBank/DDBJ whole genome shotgun (WGS) entry which is preliminary data.</text>
</comment>
<organism evidence="2 3">
    <name type="scientific">Candidatus Falkowbacteria bacterium RIFOXYC2_FULL_48_21</name>
    <dbReference type="NCBI Taxonomy" id="1798005"/>
    <lineage>
        <taxon>Bacteria</taxon>
        <taxon>Candidatus Falkowiibacteriota</taxon>
    </lineage>
</organism>